<feature type="domain" description="ABC transmembrane type-1" evidence="13">
    <location>
        <begin position="385"/>
        <end position="670"/>
    </location>
</feature>
<dbReference type="InterPro" id="IPR003439">
    <property type="entry name" value="ABC_transporter-like_ATP-bd"/>
</dbReference>
<dbReference type="SMART" id="SM00382">
    <property type="entry name" value="AAA"/>
    <property type="match status" value="1"/>
</dbReference>
<keyword evidence="3 10" id="KW-0812">Transmembrane</keyword>
<feature type="chain" id="PRO_5025573746" description="Heavy metal tolerance protein" evidence="11">
    <location>
        <begin position="28"/>
        <end position="1056"/>
    </location>
</feature>
<dbReference type="GO" id="GO:0000041">
    <property type="term" value="P:transition metal ion transport"/>
    <property type="evidence" value="ECO:0007669"/>
    <property type="project" value="UniProtKB-ARBA"/>
</dbReference>
<dbReference type="PANTHER" id="PTHR24221:SF651">
    <property type="entry name" value="HEAVY METAL TOLERANCE PROTEIN"/>
    <property type="match status" value="1"/>
</dbReference>
<dbReference type="Pfam" id="PF00005">
    <property type="entry name" value="ABC_tran"/>
    <property type="match status" value="1"/>
</dbReference>
<dbReference type="Proteomes" id="UP000799538">
    <property type="component" value="Unassembled WGS sequence"/>
</dbReference>
<evidence type="ECO:0000256" key="8">
    <source>
        <dbReference type="ARBA" id="ARBA00024363"/>
    </source>
</evidence>
<dbReference type="GO" id="GO:0005524">
    <property type="term" value="F:ATP binding"/>
    <property type="evidence" value="ECO:0007669"/>
    <property type="project" value="UniProtKB-KW"/>
</dbReference>
<evidence type="ECO:0000256" key="11">
    <source>
        <dbReference type="SAM" id="SignalP"/>
    </source>
</evidence>
<dbReference type="CDD" id="cd03253">
    <property type="entry name" value="ABCC_ATM1_transporter"/>
    <property type="match status" value="1"/>
</dbReference>
<feature type="region of interest" description="Disordered" evidence="9">
    <location>
        <begin position="282"/>
        <end position="353"/>
    </location>
</feature>
<protein>
    <recommendedName>
        <fullName evidence="16">Heavy metal tolerance protein</fullName>
    </recommendedName>
</protein>
<evidence type="ECO:0000256" key="7">
    <source>
        <dbReference type="ARBA" id="ARBA00023136"/>
    </source>
</evidence>
<evidence type="ECO:0000259" key="13">
    <source>
        <dbReference type="PROSITE" id="PS50929"/>
    </source>
</evidence>
<feature type="region of interest" description="Disordered" evidence="9">
    <location>
        <begin position="90"/>
        <end position="127"/>
    </location>
</feature>
<feature type="compositionally biased region" description="Acidic residues" evidence="9">
    <location>
        <begin position="1045"/>
        <end position="1056"/>
    </location>
</feature>
<keyword evidence="4" id="KW-0547">Nucleotide-binding</keyword>
<dbReference type="Pfam" id="PF00664">
    <property type="entry name" value="ABC_membrane"/>
    <property type="match status" value="1"/>
</dbReference>
<keyword evidence="2" id="KW-0813">Transport</keyword>
<keyword evidence="6 10" id="KW-1133">Transmembrane helix</keyword>
<comment type="subcellular location">
    <subcellularLocation>
        <location evidence="1">Membrane</location>
        <topology evidence="1">Multi-pass membrane protein</topology>
    </subcellularLocation>
</comment>
<dbReference type="Gene3D" id="3.40.50.300">
    <property type="entry name" value="P-loop containing nucleotide triphosphate hydrolases"/>
    <property type="match status" value="1"/>
</dbReference>
<dbReference type="AlphaFoldDB" id="A0A6A6G7Y6"/>
<keyword evidence="5" id="KW-0067">ATP-binding</keyword>
<feature type="compositionally biased region" description="Polar residues" evidence="9">
    <location>
        <begin position="309"/>
        <end position="331"/>
    </location>
</feature>
<feature type="transmembrane region" description="Helical" evidence="10">
    <location>
        <begin position="174"/>
        <end position="192"/>
    </location>
</feature>
<dbReference type="SUPFAM" id="SSF90123">
    <property type="entry name" value="ABC transporter transmembrane region"/>
    <property type="match status" value="1"/>
</dbReference>
<feature type="compositionally biased region" description="Low complexity" evidence="9">
    <location>
        <begin position="1025"/>
        <end position="1035"/>
    </location>
</feature>
<feature type="domain" description="ABC transporter" evidence="12">
    <location>
        <begin position="704"/>
        <end position="939"/>
    </location>
</feature>
<evidence type="ECO:0000313" key="15">
    <source>
        <dbReference type="Proteomes" id="UP000799538"/>
    </source>
</evidence>
<evidence type="ECO:0000256" key="3">
    <source>
        <dbReference type="ARBA" id="ARBA00022692"/>
    </source>
</evidence>
<evidence type="ECO:0008006" key="16">
    <source>
        <dbReference type="Google" id="ProtNLM"/>
    </source>
</evidence>
<name>A0A6A6G7Y6_9PEZI</name>
<proteinExistence type="inferred from homology"/>
<dbReference type="GO" id="GO:0005774">
    <property type="term" value="C:vacuolar membrane"/>
    <property type="evidence" value="ECO:0007669"/>
    <property type="project" value="TreeGrafter"/>
</dbReference>
<dbReference type="InterPro" id="IPR003593">
    <property type="entry name" value="AAA+_ATPase"/>
</dbReference>
<feature type="transmembrane region" description="Helical" evidence="10">
    <location>
        <begin position="59"/>
        <end position="81"/>
    </location>
</feature>
<dbReference type="InterPro" id="IPR027417">
    <property type="entry name" value="P-loop_NTPase"/>
</dbReference>
<keyword evidence="15" id="KW-1185">Reference proteome</keyword>
<sequence>MAAAAVGGAFSALGLLVFGKLIQHSTSTSPQSLSQSHLASADVNEPKQPWVSNRVAQAILSYGHAAYPIVLLIFFITVFTIRSIAASNNDTEEDDDEASLTGSPHLGPGGKPLPKKSPASRNTSHDNLDFSRPRKLLFEWLSLGAAVTFLGNAATVIVHALYARSEEWWCGEATVIYVVGSFMIYCLLLISIIDTKPSPTSAHLATWILAAAMEIVLLGASFAVYTTDHHEPKVGDPNGGELEREMTEWEIIEVTIDLARTLILLILIGFYTLFVSLQGKGQLHTRPSTPEESTGLLDGQDRAEHGLSNGVNGDANGQSNGQPNGYGTTANGHAHRPARKRDVPAGWEKPTTTPSRSWWEYIRGYSAFFPYLWPAKDRRLQVVVVISFIIMIIQRGINVLVPLQAGHITNKLAEQDNTKIPWKDICLYIIFRLLQGNNGVLGAIRSTIWVPVSQYSFRELSVASFEHVHSLSLDFHLGKKTGEVLSALGKGNAVNNFLESVTFQVVPMLVDLCVAIGYFLIYFDAYYALVISVVTFWYIYLTIRMAQWRADIRREMVNSDREVDAVKNDSMVSYETVKYFNAEQYEFKRYRDAVGKFQGAEYHVYLSLNFMNVTQNLVFMVGLMISCFIAAYQVTNGQLKVGDFVILLTYMAQLQGPLNFFGTFYRMIQSAMINSERMLELFKESPTVVDEPTAKPLATCEGDIRFNDVHFAYDSRKPALQGLDFHCEPGTTTALVGESGGGKSTVFRLLFRFYASESGTMQVDGHDIENDVTIDSLRSHIGVVPQDTVLFNETLMYNLKYANPAAQDEDVYQACRAASIHEKILTFPDGYHTKVGERGLRLSGGEKQRVAIARTILKNPRIILLDEATAALDTETEEHIQEALLTLAQGRTMLVIAHRLSTITMADQIIVLHEGRAAERGTHDELLNMRGRYASMWKKQVRAQRAAEEARVLRDRADRLRRESHEGARSESTEGEHSAGSSEDEREAQFMAQQAAAQVARARASSRGAASLTGILSPRSTSGMAALAEAQAAAASDSKGKEAQIPEEDDDIGASK</sequence>
<keyword evidence="7 10" id="KW-0472">Membrane</keyword>
<dbReference type="SUPFAM" id="SSF52540">
    <property type="entry name" value="P-loop containing nucleoside triphosphate hydrolases"/>
    <property type="match status" value="1"/>
</dbReference>
<feature type="transmembrane region" description="Helical" evidence="10">
    <location>
        <begin position="140"/>
        <end position="162"/>
    </location>
</feature>
<dbReference type="InterPro" id="IPR039421">
    <property type="entry name" value="Type_1_exporter"/>
</dbReference>
<evidence type="ECO:0000256" key="6">
    <source>
        <dbReference type="ARBA" id="ARBA00022989"/>
    </source>
</evidence>
<feature type="transmembrane region" description="Helical" evidence="10">
    <location>
        <begin position="204"/>
        <end position="225"/>
    </location>
</feature>
<dbReference type="FunFam" id="3.40.50.300:FF:000186">
    <property type="entry name" value="ATP-binding cassette sub-family B member 7, mitochondrial"/>
    <property type="match status" value="1"/>
</dbReference>
<evidence type="ECO:0000313" key="14">
    <source>
        <dbReference type="EMBL" id="KAF2221689.1"/>
    </source>
</evidence>
<evidence type="ECO:0000256" key="4">
    <source>
        <dbReference type="ARBA" id="ARBA00022741"/>
    </source>
</evidence>
<evidence type="ECO:0000256" key="10">
    <source>
        <dbReference type="SAM" id="Phobius"/>
    </source>
</evidence>
<dbReference type="Gene3D" id="1.20.1560.10">
    <property type="entry name" value="ABC transporter type 1, transmembrane domain"/>
    <property type="match status" value="1"/>
</dbReference>
<dbReference type="InterPro" id="IPR011527">
    <property type="entry name" value="ABC1_TM_dom"/>
</dbReference>
<feature type="transmembrane region" description="Helical" evidence="10">
    <location>
        <begin position="527"/>
        <end position="546"/>
    </location>
</feature>
<dbReference type="GO" id="GO:0016887">
    <property type="term" value="F:ATP hydrolysis activity"/>
    <property type="evidence" value="ECO:0007669"/>
    <property type="project" value="InterPro"/>
</dbReference>
<dbReference type="CDD" id="cd18583">
    <property type="entry name" value="ABC_6TM_HMT1"/>
    <property type="match status" value="1"/>
</dbReference>
<dbReference type="OrthoDB" id="6500128at2759"/>
<feature type="transmembrane region" description="Helical" evidence="10">
    <location>
        <begin position="617"/>
        <end position="635"/>
    </location>
</feature>
<organism evidence="14 15">
    <name type="scientific">Elsinoe ampelina</name>
    <dbReference type="NCBI Taxonomy" id="302913"/>
    <lineage>
        <taxon>Eukaryota</taxon>
        <taxon>Fungi</taxon>
        <taxon>Dikarya</taxon>
        <taxon>Ascomycota</taxon>
        <taxon>Pezizomycotina</taxon>
        <taxon>Dothideomycetes</taxon>
        <taxon>Dothideomycetidae</taxon>
        <taxon>Myriangiales</taxon>
        <taxon>Elsinoaceae</taxon>
        <taxon>Elsinoe</taxon>
    </lineage>
</organism>
<accession>A0A6A6G7Y6</accession>
<gene>
    <name evidence="14" type="ORF">BDZ85DRAFT_132313</name>
</gene>
<feature type="compositionally biased region" description="Basic and acidic residues" evidence="9">
    <location>
        <begin position="957"/>
        <end position="977"/>
    </location>
</feature>
<dbReference type="GO" id="GO:0140359">
    <property type="term" value="F:ABC-type transporter activity"/>
    <property type="evidence" value="ECO:0007669"/>
    <property type="project" value="InterPro"/>
</dbReference>
<comment type="similarity">
    <text evidence="8">Belongs to the ABC transporter superfamily. ABCB family. Heavy Metal importer (TC 3.A.1.210) subfamily.</text>
</comment>
<evidence type="ECO:0000256" key="1">
    <source>
        <dbReference type="ARBA" id="ARBA00004141"/>
    </source>
</evidence>
<dbReference type="PROSITE" id="PS50929">
    <property type="entry name" value="ABC_TM1F"/>
    <property type="match status" value="1"/>
</dbReference>
<reference evidence="15" key="1">
    <citation type="journal article" date="2020" name="Stud. Mycol.">
        <title>101 Dothideomycetes genomes: A test case for predicting lifestyles and emergence of pathogens.</title>
        <authorList>
            <person name="Haridas S."/>
            <person name="Albert R."/>
            <person name="Binder M."/>
            <person name="Bloem J."/>
            <person name="LaButti K."/>
            <person name="Salamov A."/>
            <person name="Andreopoulos B."/>
            <person name="Baker S."/>
            <person name="Barry K."/>
            <person name="Bills G."/>
            <person name="Bluhm B."/>
            <person name="Cannon C."/>
            <person name="Castanera R."/>
            <person name="Culley D."/>
            <person name="Daum C."/>
            <person name="Ezra D."/>
            <person name="Gonzalez J."/>
            <person name="Henrissat B."/>
            <person name="Kuo A."/>
            <person name="Liang C."/>
            <person name="Lipzen A."/>
            <person name="Lutzoni F."/>
            <person name="Magnuson J."/>
            <person name="Mondo S."/>
            <person name="Nolan M."/>
            <person name="Ohm R."/>
            <person name="Pangilinan J."/>
            <person name="Park H.-J."/>
            <person name="Ramirez L."/>
            <person name="Alfaro M."/>
            <person name="Sun H."/>
            <person name="Tritt A."/>
            <person name="Yoshinaga Y."/>
            <person name="Zwiers L.-H."/>
            <person name="Turgeon B."/>
            <person name="Goodwin S."/>
            <person name="Spatafora J."/>
            <person name="Crous P."/>
            <person name="Grigoriev I."/>
        </authorList>
    </citation>
    <scope>NUCLEOTIDE SEQUENCE [LARGE SCALE GENOMIC DNA]</scope>
    <source>
        <strain evidence="15">CECT 20119</strain>
    </source>
</reference>
<dbReference type="PROSITE" id="PS50893">
    <property type="entry name" value="ABC_TRANSPORTER_2"/>
    <property type="match status" value="1"/>
</dbReference>
<dbReference type="PANTHER" id="PTHR24221">
    <property type="entry name" value="ATP-BINDING CASSETTE SUB-FAMILY B"/>
    <property type="match status" value="1"/>
</dbReference>
<evidence type="ECO:0000256" key="5">
    <source>
        <dbReference type="ARBA" id="ARBA00022840"/>
    </source>
</evidence>
<feature type="signal peptide" evidence="11">
    <location>
        <begin position="1"/>
        <end position="27"/>
    </location>
</feature>
<feature type="transmembrane region" description="Helical" evidence="10">
    <location>
        <begin position="258"/>
        <end position="277"/>
    </location>
</feature>
<evidence type="ECO:0000256" key="9">
    <source>
        <dbReference type="SAM" id="MobiDB-lite"/>
    </source>
</evidence>
<dbReference type="InterPro" id="IPR036640">
    <property type="entry name" value="ABC1_TM_sf"/>
</dbReference>
<dbReference type="EMBL" id="ML992509">
    <property type="protein sequence ID" value="KAF2221689.1"/>
    <property type="molecule type" value="Genomic_DNA"/>
</dbReference>
<keyword evidence="11" id="KW-0732">Signal</keyword>
<feature type="compositionally biased region" description="Low complexity" evidence="9">
    <location>
        <begin position="992"/>
        <end position="1011"/>
    </location>
</feature>
<dbReference type="PROSITE" id="PS00211">
    <property type="entry name" value="ABC_TRANSPORTER_1"/>
    <property type="match status" value="1"/>
</dbReference>
<dbReference type="FunFam" id="1.20.1560.10:FF:000050">
    <property type="entry name" value="Vacuolar ABC heavy metal transporter (Hmt1)"/>
    <property type="match status" value="1"/>
</dbReference>
<dbReference type="InterPro" id="IPR017871">
    <property type="entry name" value="ABC_transporter-like_CS"/>
</dbReference>
<evidence type="ECO:0000259" key="12">
    <source>
        <dbReference type="PROSITE" id="PS50893"/>
    </source>
</evidence>
<feature type="region of interest" description="Disordered" evidence="9">
    <location>
        <begin position="957"/>
        <end position="1056"/>
    </location>
</feature>
<evidence type="ECO:0000256" key="2">
    <source>
        <dbReference type="ARBA" id="ARBA00022448"/>
    </source>
</evidence>